<evidence type="ECO:0000256" key="5">
    <source>
        <dbReference type="ARBA" id="ARBA00023136"/>
    </source>
</evidence>
<feature type="transmembrane region" description="Helical" evidence="9">
    <location>
        <begin position="12"/>
        <end position="30"/>
    </location>
</feature>
<dbReference type="SMART" id="SM00283">
    <property type="entry name" value="MA"/>
    <property type="match status" value="1"/>
</dbReference>
<dbReference type="GO" id="GO:0016020">
    <property type="term" value="C:membrane"/>
    <property type="evidence" value="ECO:0007669"/>
    <property type="project" value="UniProtKB-SubCell"/>
</dbReference>
<accession>A0A5J6QMC2</accession>
<evidence type="ECO:0000256" key="9">
    <source>
        <dbReference type="SAM" id="Phobius"/>
    </source>
</evidence>
<reference evidence="12 13" key="1">
    <citation type="submission" date="2019-08" db="EMBL/GenBank/DDBJ databases">
        <title>Whole-genome Sequencing of e-waste polymer degrading bacterium Pseudomonas sp. strain PE08.</title>
        <authorList>
            <person name="Kirdat K."/>
            <person name="Debbarma P."/>
            <person name="Narawade N."/>
            <person name="Suyal D."/>
            <person name="Thorat V."/>
            <person name="Shouche Y."/>
            <person name="Goel R."/>
            <person name="Yadav A."/>
        </authorList>
    </citation>
    <scope>NUCLEOTIDE SEQUENCE [LARGE SCALE GENOMIC DNA]</scope>
    <source>
        <strain evidence="12 13">PE08</strain>
    </source>
</reference>
<dbReference type="AlphaFoldDB" id="A0A5J6QMC2"/>
<evidence type="ECO:0000256" key="8">
    <source>
        <dbReference type="PROSITE-ProRule" id="PRU00284"/>
    </source>
</evidence>
<dbReference type="Pfam" id="PF00672">
    <property type="entry name" value="HAMP"/>
    <property type="match status" value="1"/>
</dbReference>
<dbReference type="FunFam" id="1.10.287.950:FF:000001">
    <property type="entry name" value="Methyl-accepting chemotaxis sensory transducer"/>
    <property type="match status" value="1"/>
</dbReference>
<dbReference type="GO" id="GO:0007165">
    <property type="term" value="P:signal transduction"/>
    <property type="evidence" value="ECO:0007669"/>
    <property type="project" value="UniProtKB-KW"/>
</dbReference>
<feature type="transmembrane region" description="Helical" evidence="9">
    <location>
        <begin position="188"/>
        <end position="210"/>
    </location>
</feature>
<evidence type="ECO:0000313" key="12">
    <source>
        <dbReference type="EMBL" id="QEY62421.1"/>
    </source>
</evidence>
<dbReference type="InterPro" id="IPR004090">
    <property type="entry name" value="Chemotax_Me-accpt_rcpt"/>
</dbReference>
<keyword evidence="3 9" id="KW-0812">Transmembrane</keyword>
<evidence type="ECO:0000259" key="10">
    <source>
        <dbReference type="PROSITE" id="PS50111"/>
    </source>
</evidence>
<dbReference type="PROSITE" id="PS50885">
    <property type="entry name" value="HAMP"/>
    <property type="match status" value="1"/>
</dbReference>
<dbReference type="InterPro" id="IPR024478">
    <property type="entry name" value="HlyB_4HB_MCP"/>
</dbReference>
<evidence type="ECO:0000313" key="13">
    <source>
        <dbReference type="Proteomes" id="UP000327179"/>
    </source>
</evidence>
<evidence type="ECO:0000256" key="4">
    <source>
        <dbReference type="ARBA" id="ARBA00022989"/>
    </source>
</evidence>
<dbReference type="Pfam" id="PF12729">
    <property type="entry name" value="4HB_MCP_1"/>
    <property type="match status" value="1"/>
</dbReference>
<evidence type="ECO:0000256" key="7">
    <source>
        <dbReference type="ARBA" id="ARBA00029447"/>
    </source>
</evidence>
<dbReference type="CDD" id="cd19411">
    <property type="entry name" value="MCP2201-like_sensor"/>
    <property type="match status" value="1"/>
</dbReference>
<dbReference type="Pfam" id="PF00015">
    <property type="entry name" value="MCPsignal"/>
    <property type="match status" value="1"/>
</dbReference>
<evidence type="ECO:0000259" key="11">
    <source>
        <dbReference type="PROSITE" id="PS50885"/>
    </source>
</evidence>
<proteinExistence type="inferred from homology"/>
<comment type="similarity">
    <text evidence="7">Belongs to the methyl-accepting chemotaxis (MCP) protein family.</text>
</comment>
<dbReference type="PROSITE" id="PS50111">
    <property type="entry name" value="CHEMOTAXIS_TRANSDUC_2"/>
    <property type="match status" value="1"/>
</dbReference>
<evidence type="ECO:0000256" key="6">
    <source>
        <dbReference type="ARBA" id="ARBA00023224"/>
    </source>
</evidence>
<evidence type="ECO:0000256" key="1">
    <source>
        <dbReference type="ARBA" id="ARBA00004141"/>
    </source>
</evidence>
<sequence>MFLRQFPIAYRAAFGFAIITLMLVGLGGFAHNRMTAINKASTEISEFWLPSVQASGQMGLLMATFRLSEMNHVLAQDSDTMNAQERRMDMLLAELAKVETAYQSLLQLPEEKQLFEEVLSASRDYMNSHEALLQLSRRNDTERAYALMRGEQYQRYENLSRNLAALIDLDQRQAGESSRRGDEVVKDATRSVVLVMVLAVLASIAIAWLLTQSIVGPIREAMRTAERVAGGDLTGEPDSSGRDEPARLMQALQSMRQYLRGTIEQIGHSATQLASAAEELYAVTEEGNRSLNRQHDEIEMAATAVNQMSAAVEEVARNAASTSEASTTSEGVALSGREQVEETVQAIRGMGEEVTRSTQMVADLAGQAQGIATVLDVIRSIAEQTNLLALNAAIEAARAGEQGRGFAVVADEVRALAHRTQESTREIEQMIAAIQAGSDAAVSAMNKSDTHAQDMVKLAESAGQALQDIARRAGEINERTLVIATAAEQQAQVAREVDRNLVNIRDISVQTSAGANQTAAATHELSRLAVELNGMIARFVV</sequence>
<dbReference type="SUPFAM" id="SSF58104">
    <property type="entry name" value="Methyl-accepting chemotaxis protein (MCP) signaling domain"/>
    <property type="match status" value="1"/>
</dbReference>
<comment type="subcellular location">
    <subcellularLocation>
        <location evidence="1">Membrane</location>
        <topology evidence="1">Multi-pass membrane protein</topology>
    </subcellularLocation>
</comment>
<protein>
    <submittedName>
        <fullName evidence="12">Methyl-accepting chemotaxis protein</fullName>
    </submittedName>
</protein>
<gene>
    <name evidence="12" type="ORF">FXN65_10185</name>
</gene>
<dbReference type="PRINTS" id="PR00260">
    <property type="entry name" value="CHEMTRNSDUCR"/>
</dbReference>
<dbReference type="RefSeq" id="WP_151133077.1">
    <property type="nucleotide sequence ID" value="NZ_CP043311.1"/>
</dbReference>
<name>A0A5J6QMC2_9GAMM</name>
<keyword evidence="2" id="KW-0145">Chemotaxis</keyword>
<evidence type="ECO:0000256" key="2">
    <source>
        <dbReference type="ARBA" id="ARBA00022500"/>
    </source>
</evidence>
<dbReference type="SMART" id="SM00304">
    <property type="entry name" value="HAMP"/>
    <property type="match status" value="2"/>
</dbReference>
<dbReference type="Proteomes" id="UP000327179">
    <property type="component" value="Chromosome"/>
</dbReference>
<dbReference type="Gene3D" id="1.10.287.950">
    <property type="entry name" value="Methyl-accepting chemotaxis protein"/>
    <property type="match status" value="1"/>
</dbReference>
<organism evidence="12 13">
    <name type="scientific">Metapseudomonas lalkuanensis</name>
    <dbReference type="NCBI Taxonomy" id="2604832"/>
    <lineage>
        <taxon>Bacteria</taxon>
        <taxon>Pseudomonadati</taxon>
        <taxon>Pseudomonadota</taxon>
        <taxon>Gammaproteobacteria</taxon>
        <taxon>Pseudomonadales</taxon>
        <taxon>Pseudomonadaceae</taxon>
        <taxon>Metapseudomonas</taxon>
    </lineage>
</organism>
<dbReference type="CDD" id="cd06225">
    <property type="entry name" value="HAMP"/>
    <property type="match status" value="1"/>
</dbReference>
<dbReference type="GO" id="GO:0004888">
    <property type="term" value="F:transmembrane signaling receptor activity"/>
    <property type="evidence" value="ECO:0007669"/>
    <property type="project" value="InterPro"/>
</dbReference>
<dbReference type="PANTHER" id="PTHR32089:SF120">
    <property type="entry name" value="METHYL-ACCEPTING CHEMOTAXIS PROTEIN TLPQ"/>
    <property type="match status" value="1"/>
</dbReference>
<keyword evidence="4 9" id="KW-1133">Transmembrane helix</keyword>
<dbReference type="InterPro" id="IPR004089">
    <property type="entry name" value="MCPsignal_dom"/>
</dbReference>
<keyword evidence="5 9" id="KW-0472">Membrane</keyword>
<dbReference type="InterPro" id="IPR003660">
    <property type="entry name" value="HAMP_dom"/>
</dbReference>
<evidence type="ECO:0000256" key="3">
    <source>
        <dbReference type="ARBA" id="ARBA00022692"/>
    </source>
</evidence>
<dbReference type="KEGG" id="plal:FXN65_10185"/>
<dbReference type="GO" id="GO:0006935">
    <property type="term" value="P:chemotaxis"/>
    <property type="evidence" value="ECO:0007669"/>
    <property type="project" value="UniProtKB-KW"/>
</dbReference>
<dbReference type="CDD" id="cd11386">
    <property type="entry name" value="MCP_signal"/>
    <property type="match status" value="1"/>
</dbReference>
<keyword evidence="13" id="KW-1185">Reference proteome</keyword>
<keyword evidence="6 8" id="KW-0807">Transducer</keyword>
<dbReference type="PANTHER" id="PTHR32089">
    <property type="entry name" value="METHYL-ACCEPTING CHEMOTAXIS PROTEIN MCPB"/>
    <property type="match status" value="1"/>
</dbReference>
<feature type="domain" description="HAMP" evidence="11">
    <location>
        <begin position="212"/>
        <end position="264"/>
    </location>
</feature>
<feature type="domain" description="Methyl-accepting transducer" evidence="10">
    <location>
        <begin position="269"/>
        <end position="505"/>
    </location>
</feature>
<dbReference type="InterPro" id="IPR047347">
    <property type="entry name" value="YvaQ-like_sensor"/>
</dbReference>
<dbReference type="EMBL" id="CP043311">
    <property type="protein sequence ID" value="QEY62421.1"/>
    <property type="molecule type" value="Genomic_DNA"/>
</dbReference>